<sequence>MSIAIAAIRRNTAQLSLHRLSAALQLSLICAATGHVLMNRELAERLAAFAISH</sequence>
<gene>
    <name evidence="1" type="ORF">SAMN04488038_105150</name>
</gene>
<organism evidence="1 2">
    <name type="scientific">Solimonas aquatica</name>
    <dbReference type="NCBI Taxonomy" id="489703"/>
    <lineage>
        <taxon>Bacteria</taxon>
        <taxon>Pseudomonadati</taxon>
        <taxon>Pseudomonadota</taxon>
        <taxon>Gammaproteobacteria</taxon>
        <taxon>Nevskiales</taxon>
        <taxon>Nevskiaceae</taxon>
        <taxon>Solimonas</taxon>
    </lineage>
</organism>
<dbReference type="EMBL" id="FOFS01000005">
    <property type="protein sequence ID" value="SEQ29042.1"/>
    <property type="molecule type" value="Genomic_DNA"/>
</dbReference>
<accession>A0A1H9ETU6</accession>
<evidence type="ECO:0000313" key="2">
    <source>
        <dbReference type="Proteomes" id="UP000199233"/>
    </source>
</evidence>
<dbReference type="RefSeq" id="WP_177188896.1">
    <property type="nucleotide sequence ID" value="NZ_FOFS01000005.1"/>
</dbReference>
<dbReference type="AlphaFoldDB" id="A0A1H9ETU6"/>
<keyword evidence="2" id="KW-1185">Reference proteome</keyword>
<protein>
    <submittedName>
        <fullName evidence="1">Uncharacterized protein</fullName>
    </submittedName>
</protein>
<proteinExistence type="predicted"/>
<name>A0A1H9ETU6_9GAMM</name>
<evidence type="ECO:0000313" key="1">
    <source>
        <dbReference type="EMBL" id="SEQ29042.1"/>
    </source>
</evidence>
<dbReference type="Proteomes" id="UP000199233">
    <property type="component" value="Unassembled WGS sequence"/>
</dbReference>
<dbReference type="STRING" id="489703.SAMN04488038_105150"/>
<reference evidence="1 2" key="1">
    <citation type="submission" date="2016-10" db="EMBL/GenBank/DDBJ databases">
        <authorList>
            <person name="de Groot N.N."/>
        </authorList>
    </citation>
    <scope>NUCLEOTIDE SEQUENCE [LARGE SCALE GENOMIC DNA]</scope>
    <source>
        <strain evidence="1 2">DSM 25927</strain>
    </source>
</reference>